<accession>A0ABD0YEJ7</accession>
<dbReference type="GO" id="GO:0004725">
    <property type="term" value="F:protein tyrosine phosphatase activity"/>
    <property type="evidence" value="ECO:0007669"/>
    <property type="project" value="UniProtKB-EC"/>
</dbReference>
<dbReference type="AlphaFoldDB" id="A0ABD0YEJ7"/>
<name>A0ABD0YEJ7_9HEMI</name>
<dbReference type="Gene3D" id="3.90.190.10">
    <property type="entry name" value="Protein tyrosine phosphatase superfamily"/>
    <property type="match status" value="1"/>
</dbReference>
<dbReference type="SMART" id="SM00195">
    <property type="entry name" value="DSPc"/>
    <property type="match status" value="1"/>
</dbReference>
<evidence type="ECO:0000313" key="7">
    <source>
        <dbReference type="Proteomes" id="UP001558652"/>
    </source>
</evidence>
<reference evidence="6 7" key="1">
    <citation type="submission" date="2024-07" db="EMBL/GenBank/DDBJ databases">
        <title>Chromosome-level genome assembly of the water stick insect Ranatra chinensis (Heteroptera: Nepidae).</title>
        <authorList>
            <person name="Liu X."/>
        </authorList>
    </citation>
    <scope>NUCLEOTIDE SEQUENCE [LARGE SCALE GENOMIC DNA]</scope>
    <source>
        <strain evidence="6">Cailab_2021Rc</strain>
        <tissue evidence="6">Muscle</tissue>
    </source>
</reference>
<organism evidence="6 7">
    <name type="scientific">Ranatra chinensis</name>
    <dbReference type="NCBI Taxonomy" id="642074"/>
    <lineage>
        <taxon>Eukaryota</taxon>
        <taxon>Metazoa</taxon>
        <taxon>Ecdysozoa</taxon>
        <taxon>Arthropoda</taxon>
        <taxon>Hexapoda</taxon>
        <taxon>Insecta</taxon>
        <taxon>Pterygota</taxon>
        <taxon>Neoptera</taxon>
        <taxon>Paraneoptera</taxon>
        <taxon>Hemiptera</taxon>
        <taxon>Heteroptera</taxon>
        <taxon>Panheteroptera</taxon>
        <taxon>Nepomorpha</taxon>
        <taxon>Nepidae</taxon>
        <taxon>Ranatrinae</taxon>
        <taxon>Ranatra</taxon>
    </lineage>
</organism>
<dbReference type="PANTHER" id="PTHR10159">
    <property type="entry name" value="DUAL SPECIFICITY PROTEIN PHOSPHATASE"/>
    <property type="match status" value="1"/>
</dbReference>
<evidence type="ECO:0000313" key="6">
    <source>
        <dbReference type="EMBL" id="KAL1116698.1"/>
    </source>
</evidence>
<evidence type="ECO:0000256" key="3">
    <source>
        <dbReference type="ARBA" id="ARBA00022801"/>
    </source>
</evidence>
<dbReference type="InterPro" id="IPR008343">
    <property type="entry name" value="MKP"/>
</dbReference>
<dbReference type="PANTHER" id="PTHR10159:SF519">
    <property type="entry name" value="DUAL SPECIFICITY PROTEIN PHOSPHATASE MPK3"/>
    <property type="match status" value="1"/>
</dbReference>
<proteinExistence type="inferred from homology"/>
<dbReference type="InterPro" id="IPR020422">
    <property type="entry name" value="TYR_PHOSPHATASE_DUAL_dom"/>
</dbReference>
<keyword evidence="7" id="KW-1185">Reference proteome</keyword>
<dbReference type="PRINTS" id="PR01908">
    <property type="entry name" value="ADSPHPHTASE"/>
</dbReference>
<dbReference type="PRINTS" id="PR01764">
    <property type="entry name" value="MAPKPHPHTASE"/>
</dbReference>
<dbReference type="EMBL" id="JBFDAA010000017">
    <property type="protein sequence ID" value="KAL1116698.1"/>
    <property type="molecule type" value="Genomic_DNA"/>
</dbReference>
<dbReference type="EC" id="3.1.3.48" evidence="2"/>
<feature type="domain" description="Tyrosine-protein phosphatase" evidence="5">
    <location>
        <begin position="58"/>
        <end position="159"/>
    </location>
</feature>
<evidence type="ECO:0000256" key="4">
    <source>
        <dbReference type="ARBA" id="ARBA00022912"/>
    </source>
</evidence>
<keyword evidence="4" id="KW-0904">Protein phosphatase</keyword>
<gene>
    <name evidence="6" type="ORF">AAG570_005170</name>
</gene>
<evidence type="ECO:0000256" key="2">
    <source>
        <dbReference type="ARBA" id="ARBA00013064"/>
    </source>
</evidence>
<comment type="similarity">
    <text evidence="1">Belongs to the protein-tyrosine phosphatase family. Non-receptor class dual specificity subfamily.</text>
</comment>
<evidence type="ECO:0000256" key="1">
    <source>
        <dbReference type="ARBA" id="ARBA00008601"/>
    </source>
</evidence>
<dbReference type="SUPFAM" id="SSF52799">
    <property type="entry name" value="(Phosphotyrosine protein) phosphatases II"/>
    <property type="match status" value="1"/>
</dbReference>
<sequence length="159" mass="17763">MVNRKPFFFSCRSLRISTYTGGGVGGGRCLKGGGDTCSCEPKCDPPRDAPAPPAEDDSLVEILPHLFLGNAANSEDLETLTKHSIKYILNVTPDLPNVFEPTGEIKYMKIPIADHWSQNLASYFPKAIEFIGELFFQLYTTKETFLHVLLLRFQLSSYK</sequence>
<evidence type="ECO:0000259" key="5">
    <source>
        <dbReference type="SMART" id="SM00195"/>
    </source>
</evidence>
<dbReference type="Proteomes" id="UP001558652">
    <property type="component" value="Unassembled WGS sequence"/>
</dbReference>
<comment type="caution">
    <text evidence="6">The sequence shown here is derived from an EMBL/GenBank/DDBJ whole genome shotgun (WGS) entry which is preliminary data.</text>
</comment>
<dbReference type="Pfam" id="PF00782">
    <property type="entry name" value="DSPc"/>
    <property type="match status" value="1"/>
</dbReference>
<dbReference type="InterPro" id="IPR000340">
    <property type="entry name" value="Dual-sp_phosphatase_cat-dom"/>
</dbReference>
<dbReference type="InterPro" id="IPR029021">
    <property type="entry name" value="Prot-tyrosine_phosphatase-like"/>
</dbReference>
<keyword evidence="3" id="KW-0378">Hydrolase</keyword>
<protein>
    <recommendedName>
        <fullName evidence="2">protein-tyrosine-phosphatase</fullName>
        <ecNumber evidence="2">3.1.3.48</ecNumber>
    </recommendedName>
</protein>